<evidence type="ECO:0000313" key="5">
    <source>
        <dbReference type="EMBL" id="EYD72079.1"/>
    </source>
</evidence>
<dbReference type="PATRIC" id="fig|1122180.6.peg.2135"/>
<dbReference type="GO" id="GO:0000271">
    <property type="term" value="P:polysaccharide biosynthetic process"/>
    <property type="evidence" value="ECO:0007669"/>
    <property type="project" value="UniProtKB-KW"/>
</dbReference>
<keyword evidence="6" id="KW-1185">Reference proteome</keyword>
<comment type="caution">
    <text evidence="5">The sequence shown here is derived from an EMBL/GenBank/DDBJ whole genome shotgun (WGS) entry which is preliminary data.</text>
</comment>
<dbReference type="InterPro" id="IPR003362">
    <property type="entry name" value="Bact_transf"/>
</dbReference>
<dbReference type="STRING" id="1122180.Lokhon_02151"/>
<sequence length="246" mass="27575">MMMRIMVVNSGLAERQGFGAGALSRGASASASGCGDRVRRARNPSGFYRRHAKRWADLALAILMILPVTAVVAIIAALVALDGGRPFYVQPRVGLRGRIFPMFKIRTMVPDAEAALERHLESDPAARAEWAHHQKLRNDPRVTRLGQFLRRSSLDELPQFYNVLRGDMALVGPRPFMPSQQAYYGGSEYYALRPGITGFWQTSVRNEASFVQRAAYDRSYYHALSPMTDLRTIWRTLRVVMRGTGS</sequence>
<dbReference type="EMBL" id="APGJ01000006">
    <property type="protein sequence ID" value="EYD72079.1"/>
    <property type="molecule type" value="Genomic_DNA"/>
</dbReference>
<evidence type="ECO:0000256" key="1">
    <source>
        <dbReference type="ARBA" id="ARBA00006464"/>
    </source>
</evidence>
<comment type="similarity">
    <text evidence="1">Belongs to the bacterial sugar transferase family.</text>
</comment>
<organism evidence="5 6">
    <name type="scientific">Limimaricola hongkongensis DSM 17492</name>
    <dbReference type="NCBI Taxonomy" id="1122180"/>
    <lineage>
        <taxon>Bacteria</taxon>
        <taxon>Pseudomonadati</taxon>
        <taxon>Pseudomonadota</taxon>
        <taxon>Alphaproteobacteria</taxon>
        <taxon>Rhodobacterales</taxon>
        <taxon>Paracoccaceae</taxon>
        <taxon>Limimaricola</taxon>
    </lineage>
</organism>
<evidence type="ECO:0000256" key="2">
    <source>
        <dbReference type="ARBA" id="ARBA00023169"/>
    </source>
</evidence>
<dbReference type="EC" id="2.7.8.6" evidence="5"/>
<feature type="domain" description="Bacterial sugar transferase" evidence="4">
    <location>
        <begin position="53"/>
        <end position="241"/>
    </location>
</feature>
<keyword evidence="3" id="KW-0812">Transmembrane</keyword>
<proteinExistence type="inferred from homology"/>
<dbReference type="Pfam" id="PF02397">
    <property type="entry name" value="Bac_transf"/>
    <property type="match status" value="1"/>
</dbReference>
<dbReference type="HOGENOM" id="CLU_024920_1_0_5"/>
<evidence type="ECO:0000259" key="4">
    <source>
        <dbReference type="Pfam" id="PF02397"/>
    </source>
</evidence>
<accession>A0A017HE86</accession>
<dbReference type="eggNOG" id="COG2148">
    <property type="taxonomic scope" value="Bacteria"/>
</dbReference>
<feature type="transmembrane region" description="Helical" evidence="3">
    <location>
        <begin position="55"/>
        <end position="81"/>
    </location>
</feature>
<dbReference type="AlphaFoldDB" id="A0A017HE86"/>
<evidence type="ECO:0000256" key="3">
    <source>
        <dbReference type="SAM" id="Phobius"/>
    </source>
</evidence>
<name>A0A017HE86_9RHOB</name>
<dbReference type="GO" id="GO:0047360">
    <property type="term" value="F:undecaprenyl-phosphate galactose phosphotransferase activity"/>
    <property type="evidence" value="ECO:0007669"/>
    <property type="project" value="UniProtKB-EC"/>
</dbReference>
<gene>
    <name evidence="5" type="ORF">Lokhon_02151</name>
</gene>
<protein>
    <submittedName>
        <fullName evidence="5">Undecaprenyl-phosphate galactosephosphotransferase</fullName>
        <ecNumber evidence="5">2.7.8.6</ecNumber>
    </submittedName>
</protein>
<dbReference type="PANTHER" id="PTHR30576">
    <property type="entry name" value="COLANIC BIOSYNTHESIS UDP-GLUCOSE LIPID CARRIER TRANSFERASE"/>
    <property type="match status" value="1"/>
</dbReference>
<keyword evidence="5" id="KW-0808">Transferase</keyword>
<keyword evidence="3" id="KW-1133">Transmembrane helix</keyword>
<reference evidence="5 6" key="1">
    <citation type="submission" date="2013-03" db="EMBL/GenBank/DDBJ databases">
        <authorList>
            <person name="Fiebig A."/>
            <person name="Goeker M."/>
            <person name="Klenk H.-P.P."/>
        </authorList>
    </citation>
    <scope>NUCLEOTIDE SEQUENCE [LARGE SCALE GENOMIC DNA]</scope>
    <source>
        <strain evidence="5 6">DSM 17492</strain>
    </source>
</reference>
<keyword evidence="3" id="KW-0472">Membrane</keyword>
<keyword evidence="2" id="KW-0270">Exopolysaccharide synthesis</keyword>
<dbReference type="PANTHER" id="PTHR30576:SF0">
    <property type="entry name" value="UNDECAPRENYL-PHOSPHATE N-ACETYLGALACTOSAMINYL 1-PHOSPHATE TRANSFERASE-RELATED"/>
    <property type="match status" value="1"/>
</dbReference>
<evidence type="ECO:0000313" key="6">
    <source>
        <dbReference type="Proteomes" id="UP000025047"/>
    </source>
</evidence>
<dbReference type="Proteomes" id="UP000025047">
    <property type="component" value="Unassembled WGS sequence"/>
</dbReference>